<dbReference type="WBParaSite" id="Minc3s02732g31387">
    <property type="protein sequence ID" value="Minc3s02732g31387"/>
    <property type="gene ID" value="Minc3s02732g31387"/>
</dbReference>
<accession>A0A914MYD2</accession>
<organism evidence="1 2">
    <name type="scientific">Meloidogyne incognita</name>
    <name type="common">Southern root-knot nematode worm</name>
    <name type="synonym">Oxyuris incognita</name>
    <dbReference type="NCBI Taxonomy" id="6306"/>
    <lineage>
        <taxon>Eukaryota</taxon>
        <taxon>Metazoa</taxon>
        <taxon>Ecdysozoa</taxon>
        <taxon>Nematoda</taxon>
        <taxon>Chromadorea</taxon>
        <taxon>Rhabditida</taxon>
        <taxon>Tylenchina</taxon>
        <taxon>Tylenchomorpha</taxon>
        <taxon>Tylenchoidea</taxon>
        <taxon>Meloidogynidae</taxon>
        <taxon>Meloidogyninae</taxon>
        <taxon>Meloidogyne</taxon>
        <taxon>Meloidogyne incognita group</taxon>
    </lineage>
</organism>
<dbReference type="Proteomes" id="UP000887563">
    <property type="component" value="Unplaced"/>
</dbReference>
<reference evidence="2" key="1">
    <citation type="submission" date="2022-11" db="UniProtKB">
        <authorList>
            <consortium name="WormBaseParasite"/>
        </authorList>
    </citation>
    <scope>IDENTIFICATION</scope>
</reference>
<proteinExistence type="predicted"/>
<sequence>MIKCVELLQVFFHKFLQIHSKILPTEAPIRYFHELVDQVCGMVRPTEAWIS</sequence>
<dbReference type="AlphaFoldDB" id="A0A914MYD2"/>
<protein>
    <submittedName>
        <fullName evidence="2">Uncharacterized protein</fullName>
    </submittedName>
</protein>
<evidence type="ECO:0000313" key="2">
    <source>
        <dbReference type="WBParaSite" id="Minc3s02732g31387"/>
    </source>
</evidence>
<keyword evidence="1" id="KW-1185">Reference proteome</keyword>
<evidence type="ECO:0000313" key="1">
    <source>
        <dbReference type="Proteomes" id="UP000887563"/>
    </source>
</evidence>
<name>A0A914MYD2_MELIC</name>